<sequence length="215" mass="22972">MTSGELAASVAARLRGIGDALPPGDGAGVFNGVYLRVVQEAGGAYPALLGAAAERWLGAVGDAAAGRRPPACWRPLLEARRHGGVRAPQFALAGLNAHVGHDLPLAVIADCAAREREPEAARGDFERACAVLERLEERIRDELTPGPELLDVTDPLTHLLGAWSLDRARESAWATVAALWPLRELPGVYEEFARRLDQNTGLVSRCLLTPLLVPR</sequence>
<protein>
    <submittedName>
        <fullName evidence="1">Uncharacterized protein</fullName>
    </submittedName>
</protein>
<organism evidence="1 2">
    <name type="scientific">Streptomyces smaragdinus</name>
    <dbReference type="NCBI Taxonomy" id="2585196"/>
    <lineage>
        <taxon>Bacteria</taxon>
        <taxon>Bacillati</taxon>
        <taxon>Actinomycetota</taxon>
        <taxon>Actinomycetes</taxon>
        <taxon>Kitasatosporales</taxon>
        <taxon>Streptomycetaceae</taxon>
        <taxon>Streptomyces</taxon>
    </lineage>
</organism>
<accession>A0A7K0CGJ2</accession>
<name>A0A7K0CGJ2_9ACTN</name>
<dbReference type="RefSeq" id="WP_153451118.1">
    <property type="nucleotide sequence ID" value="NZ_WEGJ01000004.1"/>
</dbReference>
<dbReference type="InterPro" id="IPR046037">
    <property type="entry name" value="DUF5995"/>
</dbReference>
<evidence type="ECO:0000313" key="1">
    <source>
        <dbReference type="EMBL" id="MQY11864.1"/>
    </source>
</evidence>
<dbReference type="AlphaFoldDB" id="A0A7K0CGJ2"/>
<proteinExistence type="predicted"/>
<gene>
    <name evidence="1" type="ORF">SRB5_19830</name>
</gene>
<dbReference type="Pfam" id="PF19458">
    <property type="entry name" value="DUF5995"/>
    <property type="match status" value="1"/>
</dbReference>
<dbReference type="OrthoDB" id="583431at2"/>
<dbReference type="EMBL" id="WEGJ01000004">
    <property type="protein sequence ID" value="MQY11864.1"/>
    <property type="molecule type" value="Genomic_DNA"/>
</dbReference>
<evidence type="ECO:0000313" key="2">
    <source>
        <dbReference type="Proteomes" id="UP000466345"/>
    </source>
</evidence>
<comment type="caution">
    <text evidence="1">The sequence shown here is derived from an EMBL/GenBank/DDBJ whole genome shotgun (WGS) entry which is preliminary data.</text>
</comment>
<keyword evidence="2" id="KW-1185">Reference proteome</keyword>
<reference evidence="1 2" key="1">
    <citation type="submission" date="2019-10" db="EMBL/GenBank/DDBJ databases">
        <title>Streptomyces smaragdinus sp. nov. and Streptomyces fabii sp. nov., isolated from the gut of fungus growing-termite Macrotermes natalensis.</title>
        <authorList>
            <person name="Schwitalla J."/>
            <person name="Benndorf R."/>
            <person name="Martin K."/>
            <person name="De Beer W."/>
            <person name="Kaster A.-K."/>
            <person name="Vollmers J."/>
            <person name="Poulsen M."/>
            <person name="Beemelmanns C."/>
        </authorList>
    </citation>
    <scope>NUCLEOTIDE SEQUENCE [LARGE SCALE GENOMIC DNA]</scope>
    <source>
        <strain evidence="1 2">RB5</strain>
    </source>
</reference>
<dbReference type="Proteomes" id="UP000466345">
    <property type="component" value="Unassembled WGS sequence"/>
</dbReference>